<dbReference type="PANTHER" id="PTHR42776:SF27">
    <property type="entry name" value="DIPEPTIDYL PEPTIDASE FAMILY MEMBER 6"/>
    <property type="match status" value="1"/>
</dbReference>
<dbReference type="InterPro" id="IPR011659">
    <property type="entry name" value="WD40"/>
</dbReference>
<feature type="domain" description="Peptidase S9 prolyl oligopeptidase catalytic" evidence="4">
    <location>
        <begin position="400"/>
        <end position="600"/>
    </location>
</feature>
<dbReference type="Gene3D" id="2.120.10.30">
    <property type="entry name" value="TolB, C-terminal domain"/>
    <property type="match status" value="2"/>
</dbReference>
<evidence type="ECO:0000313" key="6">
    <source>
        <dbReference type="Proteomes" id="UP000619260"/>
    </source>
</evidence>
<evidence type="ECO:0000256" key="3">
    <source>
        <dbReference type="SAM" id="MobiDB-lite"/>
    </source>
</evidence>
<dbReference type="SUPFAM" id="SSF82171">
    <property type="entry name" value="DPP6 N-terminal domain-like"/>
    <property type="match status" value="1"/>
</dbReference>
<dbReference type="Gene3D" id="3.40.50.1820">
    <property type="entry name" value="alpha/beta hydrolase"/>
    <property type="match status" value="1"/>
</dbReference>
<dbReference type="InterPro" id="IPR029058">
    <property type="entry name" value="AB_hydrolase_fold"/>
</dbReference>
<sequence length="624" mass="67381">MTAAVGAAVRPAHTVVDPDVDTFDFGSWGPSLAPDGTRMVFVSDRDGQPRAWLGRDEPTATPLPTGDEPVVGVAWSPDGAWIACRIAPGGAPRHELWIIRPDGAGLHQVGGFGAGNSEFAGWVEVNGVSYLAATEMSEEWRSVLIEPESGASTPLLTADLTIVLDVSRDGRWVLFRSGPRSKRHLEILDLKEGRRRRLPAKAGADGSTERASFAPDSKVVYARTDVDGELARLVAIPVRGGASRTLAERPDAELEDFAVDVQGSTLALLWNVAGRSELTLFDPKRRTEHPIEPQPGEIVAGVGFARGGRVMAFCVEGPGSPRTIWRVRVVGAEAAPIDQPRVRPDAVRPVLHRFAAADGLGLTGWWYPPAGPGPFPTMISLHGGPEAQERPGHHPLYERLTEAGVAVFAPNVRGSAGFGRSFVNADNGALRHAAITDVRDCVSYLTGNGLADSARIGVMGRSYGGYLTLAALVTFPELFALGAPTCGMSDLLTFFAHTEPWIASAAVSKYGDPERDTELLRELSPLRRIDRLRVPLLITHGENDTNVPLNESEQLVRALRERGMPHRYLLLRGEGHDFLRQENRELFIATSASWIAARLGLSELSEDVDHAVSEAPREGVDETR</sequence>
<dbReference type="EMBL" id="BOPF01000038">
    <property type="protein sequence ID" value="GIJ50710.1"/>
    <property type="molecule type" value="Genomic_DNA"/>
</dbReference>
<dbReference type="GO" id="GO:0006508">
    <property type="term" value="P:proteolysis"/>
    <property type="evidence" value="ECO:0007669"/>
    <property type="project" value="InterPro"/>
</dbReference>
<feature type="region of interest" description="Disordered" evidence="3">
    <location>
        <begin position="48"/>
        <end position="68"/>
    </location>
</feature>
<dbReference type="PANTHER" id="PTHR42776">
    <property type="entry name" value="SERINE PEPTIDASE S9 FAMILY MEMBER"/>
    <property type="match status" value="1"/>
</dbReference>
<evidence type="ECO:0000259" key="4">
    <source>
        <dbReference type="Pfam" id="PF00326"/>
    </source>
</evidence>
<evidence type="ECO:0000313" key="5">
    <source>
        <dbReference type="EMBL" id="GIJ50710.1"/>
    </source>
</evidence>
<dbReference type="GO" id="GO:0004252">
    <property type="term" value="F:serine-type endopeptidase activity"/>
    <property type="evidence" value="ECO:0007669"/>
    <property type="project" value="InterPro"/>
</dbReference>
<evidence type="ECO:0000256" key="2">
    <source>
        <dbReference type="ARBA" id="ARBA00022825"/>
    </source>
</evidence>
<dbReference type="RefSeq" id="WP_203904137.1">
    <property type="nucleotide sequence ID" value="NZ_BOPF01000038.1"/>
</dbReference>
<keyword evidence="2" id="KW-0645">Protease</keyword>
<dbReference type="AlphaFoldDB" id="A0A8J4DTX6"/>
<keyword evidence="1" id="KW-0378">Hydrolase</keyword>
<keyword evidence="2" id="KW-0720">Serine protease</keyword>
<gene>
    <name evidence="5" type="ORF">Val02_75960</name>
</gene>
<comment type="caution">
    <text evidence="5">The sequence shown here is derived from an EMBL/GenBank/DDBJ whole genome shotgun (WGS) entry which is preliminary data.</text>
</comment>
<evidence type="ECO:0000256" key="1">
    <source>
        <dbReference type="ARBA" id="ARBA00022801"/>
    </source>
</evidence>
<dbReference type="PRINTS" id="PR00862">
    <property type="entry name" value="PROLIGOPTASE"/>
</dbReference>
<dbReference type="InterPro" id="IPR002470">
    <property type="entry name" value="Peptidase_S9A"/>
</dbReference>
<dbReference type="InterPro" id="IPR001375">
    <property type="entry name" value="Peptidase_S9_cat"/>
</dbReference>
<name>A0A8J4DTX6_9ACTN</name>
<reference evidence="5" key="1">
    <citation type="submission" date="2021-01" db="EMBL/GenBank/DDBJ databases">
        <title>Whole genome shotgun sequence of Virgisporangium aliadipatigenens NBRC 105644.</title>
        <authorList>
            <person name="Komaki H."/>
            <person name="Tamura T."/>
        </authorList>
    </citation>
    <scope>NUCLEOTIDE SEQUENCE</scope>
    <source>
        <strain evidence="5">NBRC 105644</strain>
    </source>
</reference>
<organism evidence="5 6">
    <name type="scientific">Virgisporangium aliadipatigenens</name>
    <dbReference type="NCBI Taxonomy" id="741659"/>
    <lineage>
        <taxon>Bacteria</taxon>
        <taxon>Bacillati</taxon>
        <taxon>Actinomycetota</taxon>
        <taxon>Actinomycetes</taxon>
        <taxon>Micromonosporales</taxon>
        <taxon>Micromonosporaceae</taxon>
        <taxon>Virgisporangium</taxon>
    </lineage>
</organism>
<dbReference type="Pfam" id="PF07676">
    <property type="entry name" value="PD40"/>
    <property type="match status" value="1"/>
</dbReference>
<keyword evidence="6" id="KW-1185">Reference proteome</keyword>
<accession>A0A8J4DTX6</accession>
<proteinExistence type="predicted"/>
<dbReference type="InterPro" id="IPR011042">
    <property type="entry name" value="6-blade_b-propeller_TolB-like"/>
</dbReference>
<protein>
    <submittedName>
        <fullName evidence="5">Peptidase S9</fullName>
    </submittedName>
</protein>
<feature type="compositionally biased region" description="Basic and acidic residues" evidence="3">
    <location>
        <begin position="48"/>
        <end position="58"/>
    </location>
</feature>
<dbReference type="SUPFAM" id="SSF53474">
    <property type="entry name" value="alpha/beta-Hydrolases"/>
    <property type="match status" value="1"/>
</dbReference>
<dbReference type="Pfam" id="PF00326">
    <property type="entry name" value="Peptidase_S9"/>
    <property type="match status" value="1"/>
</dbReference>
<dbReference type="Proteomes" id="UP000619260">
    <property type="component" value="Unassembled WGS sequence"/>
</dbReference>